<dbReference type="AlphaFoldDB" id="A0A8T9Q6U3"/>
<dbReference type="InterPro" id="IPR028994">
    <property type="entry name" value="Integrin_alpha_N"/>
</dbReference>
<dbReference type="KEGG" id="hcu:MUN79_23185"/>
<dbReference type="PANTHER" id="PTHR46580">
    <property type="entry name" value="SENSOR KINASE-RELATED"/>
    <property type="match status" value="1"/>
</dbReference>
<dbReference type="Proteomes" id="UP000831796">
    <property type="component" value="Chromosome"/>
</dbReference>
<organism evidence="4 5">
    <name type="scientific">Hymenobacter cellulosilyticus</name>
    <dbReference type="NCBI Taxonomy" id="2932248"/>
    <lineage>
        <taxon>Bacteria</taxon>
        <taxon>Pseudomonadati</taxon>
        <taxon>Bacteroidota</taxon>
        <taxon>Cytophagia</taxon>
        <taxon>Cytophagales</taxon>
        <taxon>Hymenobacteraceae</taxon>
        <taxon>Hymenobacter</taxon>
    </lineage>
</organism>
<proteinExistence type="predicted"/>
<reference evidence="4" key="1">
    <citation type="submission" date="2022-04" db="EMBL/GenBank/DDBJ databases">
        <title>Hymenobacter sp. isolated from the air.</title>
        <authorList>
            <person name="Won M."/>
            <person name="Lee C.-M."/>
            <person name="Woen H.-Y."/>
            <person name="Kwon S.-W."/>
        </authorList>
    </citation>
    <scope>NUCLEOTIDE SEQUENCE</scope>
    <source>
        <strain evidence="4">5116S-3</strain>
    </source>
</reference>
<name>A0A8T9Q6U3_9BACT</name>
<dbReference type="SUPFAM" id="SSF69318">
    <property type="entry name" value="Integrin alpha N-terminal domain"/>
    <property type="match status" value="1"/>
</dbReference>
<dbReference type="Gene3D" id="2.130.10.130">
    <property type="entry name" value="Integrin alpha, N-terminal"/>
    <property type="match status" value="1"/>
</dbReference>
<dbReference type="Pfam" id="PF13517">
    <property type="entry name" value="FG-GAP_3"/>
    <property type="match status" value="1"/>
</dbReference>
<evidence type="ECO:0000256" key="2">
    <source>
        <dbReference type="SAM" id="SignalP"/>
    </source>
</evidence>
<protein>
    <submittedName>
        <fullName evidence="4">FG-GAP-like repeat-containing protein</fullName>
    </submittedName>
</protein>
<dbReference type="PANTHER" id="PTHR46580:SF4">
    <property type="entry name" value="ATP_GTP-BINDING PROTEIN"/>
    <property type="match status" value="1"/>
</dbReference>
<feature type="signal peptide" evidence="2">
    <location>
        <begin position="1"/>
        <end position="23"/>
    </location>
</feature>
<dbReference type="Pfam" id="PF13205">
    <property type="entry name" value="Big_5"/>
    <property type="match status" value="1"/>
</dbReference>
<feature type="chain" id="PRO_5035763848" evidence="2">
    <location>
        <begin position="24"/>
        <end position="282"/>
    </location>
</feature>
<evidence type="ECO:0000259" key="3">
    <source>
        <dbReference type="Pfam" id="PF13205"/>
    </source>
</evidence>
<feature type="domain" description="SbsA Ig-like" evidence="3">
    <location>
        <begin position="22"/>
        <end position="125"/>
    </location>
</feature>
<dbReference type="RefSeq" id="WP_244674897.1">
    <property type="nucleotide sequence ID" value="NZ_CP095046.1"/>
</dbReference>
<accession>A0A8T9Q6U3</accession>
<dbReference type="InterPro" id="IPR013517">
    <property type="entry name" value="FG-GAP"/>
</dbReference>
<dbReference type="InterPro" id="IPR032812">
    <property type="entry name" value="SbsA_Ig"/>
</dbReference>
<evidence type="ECO:0000313" key="5">
    <source>
        <dbReference type="Proteomes" id="UP000831796"/>
    </source>
</evidence>
<evidence type="ECO:0000256" key="1">
    <source>
        <dbReference type="ARBA" id="ARBA00022729"/>
    </source>
</evidence>
<evidence type="ECO:0000313" key="4">
    <source>
        <dbReference type="EMBL" id="UOQ71490.1"/>
    </source>
</evidence>
<keyword evidence="5" id="KW-1185">Reference proteome</keyword>
<keyword evidence="1 2" id="KW-0732">Signal</keyword>
<gene>
    <name evidence="4" type="ORF">MUN79_23185</name>
</gene>
<dbReference type="EMBL" id="CP095046">
    <property type="protein sequence ID" value="UOQ71490.1"/>
    <property type="molecule type" value="Genomic_DNA"/>
</dbReference>
<sequence>MRHLLPFQLTALLATLWGGAAQAQPTLTGTAPRANSHNVAPTAPITVSFSQALSGNSITALRVFSTQRGGMRSGQSGTTIVGGNQLSFIPPTSWKPGETVRTTVTTDARNTAGQALAKGHVFDFTAATGGNGLGTLTNVGGSSFSMGAYPNALRLADVDGDGDLDVLSSNSNYYGGTPLSVRLNNGAGQFSGGSEIPVASDAQGSRSLTVGDIDNDGDLDVLATDNVYKVSVCLNNGSGVYTVANIMELGTTKLTDLELADIDADGDLDCLMYGAALTSSGC</sequence>